<organism evidence="2 3">
    <name type="scientific">Mycena albidolilacea</name>
    <dbReference type="NCBI Taxonomy" id="1033008"/>
    <lineage>
        <taxon>Eukaryota</taxon>
        <taxon>Fungi</taxon>
        <taxon>Dikarya</taxon>
        <taxon>Basidiomycota</taxon>
        <taxon>Agaricomycotina</taxon>
        <taxon>Agaricomycetes</taxon>
        <taxon>Agaricomycetidae</taxon>
        <taxon>Agaricales</taxon>
        <taxon>Marasmiineae</taxon>
        <taxon>Mycenaceae</taxon>
        <taxon>Mycena</taxon>
    </lineage>
</organism>
<dbReference type="EMBL" id="JARIHO010000002">
    <property type="protein sequence ID" value="KAJ7366105.1"/>
    <property type="molecule type" value="Genomic_DNA"/>
</dbReference>
<evidence type="ECO:0000256" key="1">
    <source>
        <dbReference type="SAM" id="SignalP"/>
    </source>
</evidence>
<evidence type="ECO:0008006" key="4">
    <source>
        <dbReference type="Google" id="ProtNLM"/>
    </source>
</evidence>
<comment type="caution">
    <text evidence="2">The sequence shown here is derived from an EMBL/GenBank/DDBJ whole genome shotgun (WGS) entry which is preliminary data.</text>
</comment>
<dbReference type="AlphaFoldDB" id="A0AAD7AQJ0"/>
<keyword evidence="3" id="KW-1185">Reference proteome</keyword>
<protein>
    <recommendedName>
        <fullName evidence="4">Secreted protein</fullName>
    </recommendedName>
</protein>
<reference evidence="2" key="1">
    <citation type="submission" date="2023-03" db="EMBL/GenBank/DDBJ databases">
        <title>Massive genome expansion in bonnet fungi (Mycena s.s.) driven by repeated elements and novel gene families across ecological guilds.</title>
        <authorList>
            <consortium name="Lawrence Berkeley National Laboratory"/>
            <person name="Harder C.B."/>
            <person name="Miyauchi S."/>
            <person name="Viragh M."/>
            <person name="Kuo A."/>
            <person name="Thoen E."/>
            <person name="Andreopoulos B."/>
            <person name="Lu D."/>
            <person name="Skrede I."/>
            <person name="Drula E."/>
            <person name="Henrissat B."/>
            <person name="Morin E."/>
            <person name="Kohler A."/>
            <person name="Barry K."/>
            <person name="LaButti K."/>
            <person name="Morin E."/>
            <person name="Salamov A."/>
            <person name="Lipzen A."/>
            <person name="Mereny Z."/>
            <person name="Hegedus B."/>
            <person name="Baldrian P."/>
            <person name="Stursova M."/>
            <person name="Weitz H."/>
            <person name="Taylor A."/>
            <person name="Grigoriev I.V."/>
            <person name="Nagy L.G."/>
            <person name="Martin F."/>
            <person name="Kauserud H."/>
        </authorList>
    </citation>
    <scope>NUCLEOTIDE SEQUENCE</scope>
    <source>
        <strain evidence="2">CBHHK002</strain>
    </source>
</reference>
<evidence type="ECO:0000313" key="3">
    <source>
        <dbReference type="Proteomes" id="UP001218218"/>
    </source>
</evidence>
<evidence type="ECO:0000313" key="2">
    <source>
        <dbReference type="EMBL" id="KAJ7366105.1"/>
    </source>
</evidence>
<proteinExistence type="predicted"/>
<name>A0AAD7AQJ0_9AGAR</name>
<sequence>MFTNRLPAICLPLALVVIAAWRRVLSEYGSVTATRELDSFGQTERCFTSKTTSEFLFILIQGNILRADFMAINSAAKLGCAL</sequence>
<keyword evidence="1" id="KW-0732">Signal</keyword>
<accession>A0AAD7AQJ0</accession>
<feature type="signal peptide" evidence="1">
    <location>
        <begin position="1"/>
        <end position="26"/>
    </location>
</feature>
<feature type="chain" id="PRO_5042018949" description="Secreted protein" evidence="1">
    <location>
        <begin position="27"/>
        <end position="82"/>
    </location>
</feature>
<gene>
    <name evidence="2" type="ORF">DFH08DRAFT_833511</name>
</gene>
<dbReference type="Proteomes" id="UP001218218">
    <property type="component" value="Unassembled WGS sequence"/>
</dbReference>